<dbReference type="InterPro" id="IPR043595">
    <property type="entry name" value="FaeB/C/D"/>
</dbReference>
<dbReference type="VEuPathDB" id="FungiDB:jhhlp_008226"/>
<keyword evidence="3" id="KW-0964">Secreted</keyword>
<protein>
    <recommendedName>
        <fullName evidence="2">feruloyl esterase</fullName>
        <ecNumber evidence="2">3.1.1.73</ecNumber>
    </recommendedName>
</protein>
<dbReference type="EMBL" id="NLAX01001623">
    <property type="protein sequence ID" value="PKS04862.1"/>
    <property type="molecule type" value="Genomic_DNA"/>
</dbReference>
<accession>A0A2N3MXF2</accession>
<dbReference type="Gene3D" id="3.40.50.1820">
    <property type="entry name" value="alpha/beta hydrolase"/>
    <property type="match status" value="1"/>
</dbReference>
<evidence type="ECO:0000256" key="6">
    <source>
        <dbReference type="ARBA" id="ARBA00022801"/>
    </source>
</evidence>
<keyword evidence="8" id="KW-0624">Polysaccharide degradation</keyword>
<dbReference type="STRING" id="41688.A0A2N3MXF2"/>
<evidence type="ECO:0000256" key="1">
    <source>
        <dbReference type="ARBA" id="ARBA00004613"/>
    </source>
</evidence>
<evidence type="ECO:0000256" key="9">
    <source>
        <dbReference type="ARBA" id="ARBA00034075"/>
    </source>
</evidence>
<gene>
    <name evidence="12" type="ORF">jhhlp_008226</name>
</gene>
<dbReference type="AlphaFoldDB" id="A0A2N3MXF2"/>
<dbReference type="Proteomes" id="UP000233524">
    <property type="component" value="Unassembled WGS sequence"/>
</dbReference>
<dbReference type="GO" id="GO:0005576">
    <property type="term" value="C:extracellular region"/>
    <property type="evidence" value="ECO:0007669"/>
    <property type="project" value="UniProtKB-SubCell"/>
</dbReference>
<dbReference type="InParanoid" id="A0A2N3MXF2"/>
<evidence type="ECO:0000256" key="3">
    <source>
        <dbReference type="ARBA" id="ARBA00022525"/>
    </source>
</evidence>
<evidence type="ECO:0000313" key="13">
    <source>
        <dbReference type="Proteomes" id="UP000233524"/>
    </source>
</evidence>
<dbReference type="OrthoDB" id="424610at2759"/>
<evidence type="ECO:0000256" key="10">
    <source>
        <dbReference type="SAM" id="MobiDB-lite"/>
    </source>
</evidence>
<organism evidence="12 13">
    <name type="scientific">Lomentospora prolificans</name>
    <dbReference type="NCBI Taxonomy" id="41688"/>
    <lineage>
        <taxon>Eukaryota</taxon>
        <taxon>Fungi</taxon>
        <taxon>Dikarya</taxon>
        <taxon>Ascomycota</taxon>
        <taxon>Pezizomycotina</taxon>
        <taxon>Sordariomycetes</taxon>
        <taxon>Hypocreomycetidae</taxon>
        <taxon>Microascales</taxon>
        <taxon>Microascaceae</taxon>
        <taxon>Lomentospora</taxon>
    </lineage>
</organism>
<evidence type="ECO:0000313" key="12">
    <source>
        <dbReference type="EMBL" id="PKS04862.1"/>
    </source>
</evidence>
<keyword evidence="4" id="KW-0858">Xylan degradation</keyword>
<dbReference type="PANTHER" id="PTHR38050">
    <property type="match status" value="1"/>
</dbReference>
<proteinExistence type="predicted"/>
<dbReference type="EC" id="3.1.1.73" evidence="2"/>
<dbReference type="InterPro" id="IPR029058">
    <property type="entry name" value="AB_hydrolase_fold"/>
</dbReference>
<feature type="chain" id="PRO_5014639133" description="feruloyl esterase" evidence="11">
    <location>
        <begin position="22"/>
        <end position="375"/>
    </location>
</feature>
<evidence type="ECO:0000256" key="8">
    <source>
        <dbReference type="ARBA" id="ARBA00023326"/>
    </source>
</evidence>
<dbReference type="GO" id="GO:0045493">
    <property type="term" value="P:xylan catabolic process"/>
    <property type="evidence" value="ECO:0007669"/>
    <property type="project" value="UniProtKB-KW"/>
</dbReference>
<dbReference type="GO" id="GO:0030600">
    <property type="term" value="F:feruloyl esterase activity"/>
    <property type="evidence" value="ECO:0007669"/>
    <property type="project" value="UniProtKB-EC"/>
</dbReference>
<evidence type="ECO:0000256" key="7">
    <source>
        <dbReference type="ARBA" id="ARBA00023277"/>
    </source>
</evidence>
<sequence length="375" mass="41192">MQFFSCLTGLFVLLQSTTTLAANSPGCGKVLSFGGGTHTLTVNGKEREYIVKIPENYDPEHPYRLIFTFHALGGSAEQIANGGMGTQPYYGLVPFANETAIFISPNGQTAGSVGGFTGWANTGGEDILFVDAMIEAIEQELCINQDLRFTTGFSYGGAISYAIACARPDKFRAVAVLSSGPISGCDGGKDPIAYYHQHGTRDQVLPITMGRQMRDTFVKNNGCTPLADEPMPRGDSPTTEEYEGCKEGYPVKYVVFEGDHTPAAAEPGSTEPFGPPNTWEFFSRFDLDLRQHCLFSIKGLLHDEKYRTYRFNEESPQGDIGRKRKKIYEMLCGCCCPCIKPDPDSRKPFVADAIIAIILPLRLTTVLRSWDFLCT</sequence>
<dbReference type="InterPro" id="IPR000801">
    <property type="entry name" value="Esterase-like"/>
</dbReference>
<keyword evidence="13" id="KW-1185">Reference proteome</keyword>
<comment type="caution">
    <text evidence="12">The sequence shown here is derived from an EMBL/GenBank/DDBJ whole genome shotgun (WGS) entry which is preliminary data.</text>
</comment>
<dbReference type="Pfam" id="PF00756">
    <property type="entry name" value="Esterase"/>
    <property type="match status" value="1"/>
</dbReference>
<feature type="signal peptide" evidence="11">
    <location>
        <begin position="1"/>
        <end position="21"/>
    </location>
</feature>
<comment type="catalytic activity">
    <reaction evidence="9">
        <text>feruloyl-polysaccharide + H2O = ferulate + polysaccharide.</text>
        <dbReference type="EC" id="3.1.1.73"/>
    </reaction>
</comment>
<dbReference type="SUPFAM" id="SSF53474">
    <property type="entry name" value="alpha/beta-Hydrolases"/>
    <property type="match status" value="1"/>
</dbReference>
<evidence type="ECO:0000256" key="5">
    <source>
        <dbReference type="ARBA" id="ARBA00022729"/>
    </source>
</evidence>
<evidence type="ECO:0000256" key="2">
    <source>
        <dbReference type="ARBA" id="ARBA00013091"/>
    </source>
</evidence>
<feature type="region of interest" description="Disordered" evidence="10">
    <location>
        <begin position="221"/>
        <end position="241"/>
    </location>
</feature>
<reference evidence="12 13" key="1">
    <citation type="journal article" date="2017" name="G3 (Bethesda)">
        <title>First Draft Genome Sequence of the Pathogenic Fungus Lomentospora prolificans (Formerly Scedosporium prolificans).</title>
        <authorList>
            <person name="Luo R."/>
            <person name="Zimin A."/>
            <person name="Workman R."/>
            <person name="Fan Y."/>
            <person name="Pertea G."/>
            <person name="Grossman N."/>
            <person name="Wear M.P."/>
            <person name="Jia B."/>
            <person name="Miller H."/>
            <person name="Casadevall A."/>
            <person name="Timp W."/>
            <person name="Zhang S.X."/>
            <person name="Salzberg S.L."/>
        </authorList>
    </citation>
    <scope>NUCLEOTIDE SEQUENCE [LARGE SCALE GENOMIC DNA]</scope>
    <source>
        <strain evidence="12 13">JHH-5317</strain>
    </source>
</reference>
<keyword evidence="5 11" id="KW-0732">Signal</keyword>
<comment type="subcellular location">
    <subcellularLocation>
        <location evidence="1">Secreted</location>
    </subcellularLocation>
</comment>
<evidence type="ECO:0000256" key="4">
    <source>
        <dbReference type="ARBA" id="ARBA00022651"/>
    </source>
</evidence>
<keyword evidence="7" id="KW-0119">Carbohydrate metabolism</keyword>
<name>A0A2N3MXF2_9PEZI</name>
<keyword evidence="6" id="KW-0378">Hydrolase</keyword>
<evidence type="ECO:0000256" key="11">
    <source>
        <dbReference type="SAM" id="SignalP"/>
    </source>
</evidence>
<dbReference type="PANTHER" id="PTHR38050:SF3">
    <property type="entry name" value="FERULOYL ESTERASE D"/>
    <property type="match status" value="1"/>
</dbReference>